<reference evidence="4" key="3">
    <citation type="submission" date="2020-05" db="UniProtKB">
        <authorList>
            <consortium name="EnsemblMetazoa"/>
        </authorList>
    </citation>
    <scope>IDENTIFICATION</scope>
    <source>
        <strain evidence="4">USDA</strain>
    </source>
</reference>
<dbReference type="GO" id="GO:0019901">
    <property type="term" value="F:protein kinase binding"/>
    <property type="evidence" value="ECO:0007669"/>
    <property type="project" value="InterPro"/>
</dbReference>
<proteinExistence type="inferred from homology"/>
<dbReference type="InterPro" id="IPR013922">
    <property type="entry name" value="Cyclin_PHO80-like"/>
</dbReference>
<sequence>MLTDTLKRKLFHRKQKMKNFVNHEEYIARIAKSLYYVHVPLSDCTSLPVTELAAEIFSQANKFSLNRLDIEKAAYYTRNGCVSPSLLVLALLYLERLKTCNPKYLTKVSPTELFLISLVVGSKFLQDNGEDDVLCNTDWADLTGLSTQEVNKAEKEFLNAINWKVFVSEEEFWNKFNSLESKVKLQQGSKRGWFTYSELNTLLQLIDLSNLVQCLWHVTSACMLSYTASILALVGSALIVSHIPGLELKPKLTTPEVKEWNNTSLPGQTHSPIIYSERTEDAKNLTTVIPRVYFNIRESEFLNLSRNIPCKTCYKDKDLNIWNKWYSYLLPTNIIDAEYFNFEKKELKSGLLFTQNFNMWIWPEYIKKFFIKEPTPRGFHFISSF</sequence>
<accession>E0VQ10</accession>
<gene>
    <name evidence="4" type="primary">8233584</name>
    <name evidence="3" type="ORF">Phum_PHUM369830</name>
</gene>
<dbReference type="KEGG" id="phu:Phum_PHUM369830"/>
<keyword evidence="5" id="KW-1185">Reference proteome</keyword>
<protein>
    <recommendedName>
        <fullName evidence="2">Protein CNPPD1</fullName>
    </recommendedName>
</protein>
<dbReference type="GO" id="GO:0005634">
    <property type="term" value="C:nucleus"/>
    <property type="evidence" value="ECO:0007669"/>
    <property type="project" value="TreeGrafter"/>
</dbReference>
<evidence type="ECO:0000313" key="3">
    <source>
        <dbReference type="EMBL" id="EEB15466.1"/>
    </source>
</evidence>
<evidence type="ECO:0000313" key="5">
    <source>
        <dbReference type="Proteomes" id="UP000009046"/>
    </source>
</evidence>
<dbReference type="RefSeq" id="XP_002428204.1">
    <property type="nucleotide sequence ID" value="XM_002428159.1"/>
</dbReference>
<evidence type="ECO:0000256" key="1">
    <source>
        <dbReference type="ARBA" id="ARBA00038508"/>
    </source>
</evidence>
<dbReference type="Gene3D" id="1.10.472.10">
    <property type="entry name" value="Cyclin-like"/>
    <property type="match status" value="1"/>
</dbReference>
<dbReference type="OMA" id="WITEFLV"/>
<dbReference type="EMBL" id="DS235387">
    <property type="protein sequence ID" value="EEB15466.1"/>
    <property type="molecule type" value="Genomic_DNA"/>
</dbReference>
<name>E0VQ10_PEDHC</name>
<dbReference type="OrthoDB" id="244495at2759"/>
<reference evidence="3" key="1">
    <citation type="submission" date="2007-04" db="EMBL/GenBank/DDBJ databases">
        <title>Annotation of Pediculus humanus corporis strain USDA.</title>
        <authorList>
            <person name="Kirkness E."/>
            <person name="Hannick L."/>
            <person name="Hass B."/>
            <person name="Bruggner R."/>
            <person name="Lawson D."/>
            <person name="Bidwell S."/>
            <person name="Joardar V."/>
            <person name="Caler E."/>
            <person name="Walenz B."/>
            <person name="Inman J."/>
            <person name="Schobel S."/>
            <person name="Galinsky K."/>
            <person name="Amedeo P."/>
            <person name="Strausberg R."/>
        </authorList>
    </citation>
    <scope>NUCLEOTIDE SEQUENCE</scope>
    <source>
        <strain evidence="3">USDA</strain>
    </source>
</reference>
<dbReference type="InParanoid" id="E0VQ10"/>
<dbReference type="eggNOG" id="KOG1674">
    <property type="taxonomic scope" value="Eukaryota"/>
</dbReference>
<reference evidence="3" key="2">
    <citation type="submission" date="2007-04" db="EMBL/GenBank/DDBJ databases">
        <title>The genome of the human body louse.</title>
        <authorList>
            <consortium name="The Human Body Louse Genome Consortium"/>
            <person name="Kirkness E."/>
            <person name="Walenz B."/>
            <person name="Hass B."/>
            <person name="Bruggner R."/>
            <person name="Strausberg R."/>
        </authorList>
    </citation>
    <scope>NUCLEOTIDE SEQUENCE</scope>
    <source>
        <strain evidence="3">USDA</strain>
    </source>
</reference>
<dbReference type="EMBL" id="AAZO01004304">
    <property type="status" value="NOT_ANNOTATED_CDS"/>
    <property type="molecule type" value="Genomic_DNA"/>
</dbReference>
<dbReference type="AlphaFoldDB" id="E0VQ10"/>
<dbReference type="VEuPathDB" id="VectorBase:PHUM369830"/>
<dbReference type="CTD" id="8233584"/>
<evidence type="ECO:0000313" key="4">
    <source>
        <dbReference type="EnsemblMetazoa" id="PHUM369830-PA"/>
    </source>
</evidence>
<dbReference type="EnsemblMetazoa" id="PHUM369830-RA">
    <property type="protein sequence ID" value="PHUM369830-PA"/>
    <property type="gene ID" value="PHUM369830"/>
</dbReference>
<comment type="similarity">
    <text evidence="1">Belongs to the CNPPD1 family.</text>
</comment>
<dbReference type="PANTHER" id="PTHR15615">
    <property type="match status" value="1"/>
</dbReference>
<dbReference type="GO" id="GO:0000307">
    <property type="term" value="C:cyclin-dependent protein kinase holoenzyme complex"/>
    <property type="evidence" value="ECO:0007669"/>
    <property type="project" value="TreeGrafter"/>
</dbReference>
<dbReference type="CDD" id="cd20557">
    <property type="entry name" value="CYCLIN_ScPCL1-like"/>
    <property type="match status" value="1"/>
</dbReference>
<dbReference type="Pfam" id="PF08613">
    <property type="entry name" value="Cyclin"/>
    <property type="match status" value="1"/>
</dbReference>
<evidence type="ECO:0000256" key="2">
    <source>
        <dbReference type="ARBA" id="ARBA00040808"/>
    </source>
</evidence>
<dbReference type="GeneID" id="8233584"/>
<dbReference type="GO" id="GO:0016538">
    <property type="term" value="F:cyclin-dependent protein serine/threonine kinase regulator activity"/>
    <property type="evidence" value="ECO:0007669"/>
    <property type="project" value="TreeGrafter"/>
</dbReference>
<dbReference type="STRING" id="121224.E0VQ10"/>
<dbReference type="PANTHER" id="PTHR15615:SF108">
    <property type="entry name" value="PROTEIN CNPPD1"/>
    <property type="match status" value="1"/>
</dbReference>
<dbReference type="Proteomes" id="UP000009046">
    <property type="component" value="Unassembled WGS sequence"/>
</dbReference>
<dbReference type="FunCoup" id="E0VQ10">
    <property type="interactions" value="861"/>
</dbReference>
<organism>
    <name type="scientific">Pediculus humanus subsp. corporis</name>
    <name type="common">Body louse</name>
    <dbReference type="NCBI Taxonomy" id="121224"/>
    <lineage>
        <taxon>Eukaryota</taxon>
        <taxon>Metazoa</taxon>
        <taxon>Ecdysozoa</taxon>
        <taxon>Arthropoda</taxon>
        <taxon>Hexapoda</taxon>
        <taxon>Insecta</taxon>
        <taxon>Pterygota</taxon>
        <taxon>Neoptera</taxon>
        <taxon>Paraneoptera</taxon>
        <taxon>Psocodea</taxon>
        <taxon>Troctomorpha</taxon>
        <taxon>Phthiraptera</taxon>
        <taxon>Anoplura</taxon>
        <taxon>Pediculidae</taxon>
        <taxon>Pediculus</taxon>
    </lineage>
</organism>
<dbReference type="HOGENOM" id="CLU_057580_1_0_1"/>